<organism evidence="2 3">
    <name type="scientific">Corynebacterium breve</name>
    <dbReference type="NCBI Taxonomy" id="3049799"/>
    <lineage>
        <taxon>Bacteria</taxon>
        <taxon>Bacillati</taxon>
        <taxon>Actinomycetota</taxon>
        <taxon>Actinomycetes</taxon>
        <taxon>Mycobacteriales</taxon>
        <taxon>Corynebacteriaceae</taxon>
        <taxon>Corynebacterium</taxon>
    </lineage>
</organism>
<proteinExistence type="predicted"/>
<keyword evidence="1" id="KW-0472">Membrane</keyword>
<dbReference type="RefSeq" id="WP_284825137.1">
    <property type="nucleotide sequence ID" value="NZ_CP126969.1"/>
</dbReference>
<dbReference type="Proteomes" id="UP001225598">
    <property type="component" value="Chromosome"/>
</dbReference>
<reference evidence="2 3" key="1">
    <citation type="submission" date="2023-05" db="EMBL/GenBank/DDBJ databases">
        <title>Corynebacterium suedekumii sp. nov. and Corynebacterium breve sp. nov. isolated from raw cow's milk.</title>
        <authorList>
            <person name="Baer M.K."/>
            <person name="Mehl L."/>
            <person name="Hellmuth R."/>
            <person name="Marke G."/>
            <person name="Lipski A."/>
        </authorList>
    </citation>
    <scope>NUCLEOTIDE SEQUENCE [LARGE SCALE GENOMIC DNA]</scope>
    <source>
        <strain evidence="2 3">R4</strain>
    </source>
</reference>
<accession>A0ABY8VEP9</accession>
<sequence length="164" mass="18349">MEKVYGNRIPSAYRWTVGLLVAMSLIFLVTVTFSGLVNPLPSVILTIICLVFVIIYWRAGTTVSANSNSVQLQLPPLWRKTIQFEEIRSIAVEPIKPLEREWGNRGSLKRGGEIFIDAGQSTSCLAFYLIDRKVIRIGVSSLKRGQEIANVLESHREKSSTVVN</sequence>
<feature type="transmembrane region" description="Helical" evidence="1">
    <location>
        <begin position="39"/>
        <end position="57"/>
    </location>
</feature>
<protein>
    <recommendedName>
        <fullName evidence="4">PH domain-containing protein</fullName>
    </recommendedName>
</protein>
<evidence type="ECO:0000313" key="2">
    <source>
        <dbReference type="EMBL" id="WIM67812.1"/>
    </source>
</evidence>
<evidence type="ECO:0008006" key="4">
    <source>
        <dbReference type="Google" id="ProtNLM"/>
    </source>
</evidence>
<keyword evidence="1" id="KW-0812">Transmembrane</keyword>
<evidence type="ECO:0000313" key="3">
    <source>
        <dbReference type="Proteomes" id="UP001225598"/>
    </source>
</evidence>
<gene>
    <name evidence="2" type="ORF">QP027_12215</name>
</gene>
<evidence type="ECO:0000256" key="1">
    <source>
        <dbReference type="SAM" id="Phobius"/>
    </source>
</evidence>
<name>A0ABY8VEP9_9CORY</name>
<keyword evidence="3" id="KW-1185">Reference proteome</keyword>
<dbReference type="EMBL" id="CP126969">
    <property type="protein sequence ID" value="WIM67812.1"/>
    <property type="molecule type" value="Genomic_DNA"/>
</dbReference>
<feature type="transmembrane region" description="Helical" evidence="1">
    <location>
        <begin position="12"/>
        <end position="33"/>
    </location>
</feature>
<keyword evidence="1" id="KW-1133">Transmembrane helix</keyword>